<dbReference type="Proteomes" id="UP000181980">
    <property type="component" value="Unassembled WGS sequence"/>
</dbReference>
<keyword evidence="4" id="KW-1185">Reference proteome</keyword>
<organism evidence="3 4">
    <name type="scientific">Jiangella alba</name>
    <dbReference type="NCBI Taxonomy" id="561176"/>
    <lineage>
        <taxon>Bacteria</taxon>
        <taxon>Bacillati</taxon>
        <taxon>Actinomycetota</taxon>
        <taxon>Actinomycetes</taxon>
        <taxon>Jiangellales</taxon>
        <taxon>Jiangellaceae</taxon>
        <taxon>Jiangella</taxon>
    </lineage>
</organism>
<keyword evidence="2" id="KW-0732">Signal</keyword>
<dbReference type="AlphaFoldDB" id="A0A1H5KNH1"/>
<evidence type="ECO:0008006" key="5">
    <source>
        <dbReference type="Google" id="ProtNLM"/>
    </source>
</evidence>
<evidence type="ECO:0000256" key="2">
    <source>
        <dbReference type="SAM" id="SignalP"/>
    </source>
</evidence>
<evidence type="ECO:0000256" key="1">
    <source>
        <dbReference type="SAM" id="MobiDB-lite"/>
    </source>
</evidence>
<feature type="compositionally biased region" description="Low complexity" evidence="1">
    <location>
        <begin position="30"/>
        <end position="45"/>
    </location>
</feature>
<feature type="signal peptide" evidence="2">
    <location>
        <begin position="1"/>
        <end position="26"/>
    </location>
</feature>
<reference evidence="4" key="1">
    <citation type="submission" date="2016-10" db="EMBL/GenBank/DDBJ databases">
        <authorList>
            <person name="Varghese N."/>
            <person name="Submissions S."/>
        </authorList>
    </citation>
    <scope>NUCLEOTIDE SEQUENCE [LARGE SCALE GENOMIC DNA]</scope>
    <source>
        <strain evidence="4">DSM 45237</strain>
    </source>
</reference>
<proteinExistence type="predicted"/>
<evidence type="ECO:0000313" key="4">
    <source>
        <dbReference type="Proteomes" id="UP000181980"/>
    </source>
</evidence>
<feature type="region of interest" description="Disordered" evidence="1">
    <location>
        <begin position="27"/>
        <end position="49"/>
    </location>
</feature>
<dbReference type="RefSeq" id="WP_074946268.1">
    <property type="nucleotide sequence ID" value="NZ_KV757188.1"/>
</dbReference>
<feature type="chain" id="PRO_5010179896" description="Lipoprotein LprG" evidence="2">
    <location>
        <begin position="27"/>
        <end position="287"/>
    </location>
</feature>
<evidence type="ECO:0000313" key="3">
    <source>
        <dbReference type="EMBL" id="SEE65518.1"/>
    </source>
</evidence>
<name>A0A1H5KNH1_9ACTN</name>
<sequence length="287" mass="29865">MTLRVTARAAAGLAVLAVLTAGCARAGETPSGAADAPRPAAETAPGDAVPWDTVDAFQAARRGSYTETIGITGGGMGPMTLMEETVRFDLEARYMERTVSVSDDMSTDAAPGGELRFVYTDTAMLMWHPNTVETCGTHWIDLTDAASAELTGADLQPGDLLIVEPLEFLAAATGEPRHLETTSSGSTYEITAPADLGFPNSSALLENPGAQEAIMGMDAVAEVVLIEAGTSLTISVDLTEAFRTIAPSGEVPEDVVVRTAWNVTRDIPPFATDLPADVADVTCMGTG</sequence>
<dbReference type="STRING" id="561176.SAMN04488561_2131"/>
<dbReference type="EMBL" id="FNUC01000003">
    <property type="protein sequence ID" value="SEE65518.1"/>
    <property type="molecule type" value="Genomic_DNA"/>
</dbReference>
<dbReference type="PROSITE" id="PS51257">
    <property type="entry name" value="PROKAR_LIPOPROTEIN"/>
    <property type="match status" value="1"/>
</dbReference>
<accession>A0A1H5KNH1</accession>
<protein>
    <recommendedName>
        <fullName evidence="5">Lipoprotein LprG</fullName>
    </recommendedName>
</protein>
<gene>
    <name evidence="3" type="ORF">SAMN04488561_2131</name>
</gene>